<dbReference type="Proteomes" id="UP001056634">
    <property type="component" value="Segment"/>
</dbReference>
<dbReference type="EMBL" id="ON529851">
    <property type="protein sequence ID" value="UTC29005.1"/>
    <property type="molecule type" value="Genomic_DNA"/>
</dbReference>
<sequence length="90" mass="9926">MTLPALTVDHYSRAAQRAKPVLKRGDKVYMIAHGADGNGFATYTFDHWDEHAPGGDFFVSKSGIDELHPFNIARLNGVAVNFRDEGHVEA</sequence>
<name>A0A9E7N4X9_9CAUD</name>
<organism evidence="1 2">
    <name type="scientific">Brevundimonas phage vB_BpoS-Marchewka</name>
    <dbReference type="NCBI Taxonomy" id="2948604"/>
    <lineage>
        <taxon>Viruses</taxon>
        <taxon>Duplodnaviria</taxon>
        <taxon>Heunggongvirae</taxon>
        <taxon>Uroviricota</taxon>
        <taxon>Caudoviricetes</taxon>
        <taxon>Jeanschmidtviridae</taxon>
        <taxon>Marchewkavirus</taxon>
        <taxon>Marchewkavirus marchewka</taxon>
    </lineage>
</organism>
<keyword evidence="2" id="KW-1185">Reference proteome</keyword>
<evidence type="ECO:0000313" key="2">
    <source>
        <dbReference type="Proteomes" id="UP001056634"/>
    </source>
</evidence>
<gene>
    <name evidence="1" type="ORF">MARCHEWKA_04930</name>
</gene>
<reference evidence="1" key="1">
    <citation type="submission" date="2022-04" db="EMBL/GenBank/DDBJ databases">
        <authorList>
            <person name="Friedrich I."/>
            <person name="Schneider D."/>
            <person name="Poehlein A."/>
            <person name="Hertel R."/>
            <person name="Daniel R."/>
        </authorList>
    </citation>
    <scope>NUCLEOTIDE SEQUENCE</scope>
</reference>
<accession>A0A9E7N4X9</accession>
<protein>
    <submittedName>
        <fullName evidence="1">Uncharacterized protein</fullName>
    </submittedName>
</protein>
<evidence type="ECO:0000313" key="1">
    <source>
        <dbReference type="EMBL" id="UTC29005.1"/>
    </source>
</evidence>
<proteinExistence type="predicted"/>